<organism evidence="3 4">
    <name type="scientific">Kibdelosporangium persicum</name>
    <dbReference type="NCBI Taxonomy" id="2698649"/>
    <lineage>
        <taxon>Bacteria</taxon>
        <taxon>Bacillati</taxon>
        <taxon>Actinomycetota</taxon>
        <taxon>Actinomycetes</taxon>
        <taxon>Pseudonocardiales</taxon>
        <taxon>Pseudonocardiaceae</taxon>
        <taxon>Kibdelosporangium</taxon>
    </lineage>
</organism>
<dbReference type="Proteomes" id="UP000763557">
    <property type="component" value="Unassembled WGS sequence"/>
</dbReference>
<dbReference type="Gene3D" id="3.20.20.80">
    <property type="entry name" value="Glycosidases"/>
    <property type="match status" value="1"/>
</dbReference>
<dbReference type="InterPro" id="IPR025275">
    <property type="entry name" value="DUF4015"/>
</dbReference>
<keyword evidence="3" id="KW-0378">Hydrolase</keyword>
<dbReference type="RefSeq" id="WP_312872867.1">
    <property type="nucleotide sequence ID" value="NZ_CBCSGW010000065.1"/>
</dbReference>
<evidence type="ECO:0000313" key="4">
    <source>
        <dbReference type="Proteomes" id="UP000763557"/>
    </source>
</evidence>
<feature type="transmembrane region" description="Helical" evidence="1">
    <location>
        <begin position="12"/>
        <end position="30"/>
    </location>
</feature>
<proteinExistence type="predicted"/>
<keyword evidence="1" id="KW-1133">Transmembrane helix</keyword>
<accession>A0ABX2F9J3</accession>
<keyword evidence="1" id="KW-0812">Transmembrane</keyword>
<dbReference type="SUPFAM" id="SSF51445">
    <property type="entry name" value="(Trans)glycosidases"/>
    <property type="match status" value="1"/>
</dbReference>
<name>A0ABX2F9J3_9PSEU</name>
<evidence type="ECO:0000313" key="3">
    <source>
        <dbReference type="EMBL" id="NRN67799.1"/>
    </source>
</evidence>
<dbReference type="Pfam" id="PF13200">
    <property type="entry name" value="DUF4015"/>
    <property type="match status" value="1"/>
</dbReference>
<evidence type="ECO:0000256" key="1">
    <source>
        <dbReference type="SAM" id="Phobius"/>
    </source>
</evidence>
<dbReference type="GO" id="GO:0016787">
    <property type="term" value="F:hydrolase activity"/>
    <property type="evidence" value="ECO:0007669"/>
    <property type="project" value="UniProtKB-KW"/>
</dbReference>
<comment type="caution">
    <text evidence="3">The sequence shown here is derived from an EMBL/GenBank/DDBJ whole genome shotgun (WGS) entry which is preliminary data.</text>
</comment>
<sequence length="526" mass="56617">MDVPVRRRKRAVIVVLVATAVALVALVPVVNRLLTADLAFVGIDEGATVNSDALRDAGMVAVGGRTDLSGVEVLVDGNKATARQDGDRLVLDASGLPEGPHVITARMPSSLPLLPGSEVSRRFTVDNSAPVLAVDAAPVQDLRKPFRLSGSAEGAVSMLVNDQPVPLTDGRFSHELFPVPANVRLTARDAAGNTATKDVPLQVRHPGMRGVHMTALAWASPQLREPVLQMAREGRIDTVELDIKDESGEVGYDSAVPLGREIGATRKHYDAKATVEQLHAAGVRIVGRIVAFRDPILARASWDSGKRDRVIQTSDGRPWSGSYGQYAFTNFADPEVVRYNIDLAAEAAKLGFDDILYDYVRRPEGRIEQMRIPGFTGKPEDAITAFLARSRDEVRKHGAFVGASVFGIAADRPGPVGQNIPAISRAVDYISPMVYPSHWGPGEYGVPQPESQPYDITARSVAAFVAQSRDGGAQVIPWLQAFSLRKAYGPAEVKAQIEAARQSGASSFLLWNASCRYDPAILESRP</sequence>
<protein>
    <submittedName>
        <fullName evidence="3">Glycoside hydrolase</fullName>
    </submittedName>
</protein>
<reference evidence="3 4" key="1">
    <citation type="submission" date="2020-01" db="EMBL/GenBank/DDBJ databases">
        <title>Kibdelosporangium persica a novel Actinomycetes from a hot desert in Iran.</title>
        <authorList>
            <person name="Safaei N."/>
            <person name="Zaburannyi N."/>
            <person name="Mueller R."/>
            <person name="Wink J."/>
        </authorList>
    </citation>
    <scope>NUCLEOTIDE SEQUENCE [LARGE SCALE GENOMIC DNA]</scope>
    <source>
        <strain evidence="3 4">4NS15</strain>
    </source>
</reference>
<dbReference type="InterPro" id="IPR017853">
    <property type="entry name" value="GH"/>
</dbReference>
<keyword evidence="4" id="KW-1185">Reference proteome</keyword>
<dbReference type="EMBL" id="JAAATY010000016">
    <property type="protein sequence ID" value="NRN67799.1"/>
    <property type="molecule type" value="Genomic_DNA"/>
</dbReference>
<keyword evidence="1" id="KW-0472">Membrane</keyword>
<feature type="domain" description="DUF4015" evidence="2">
    <location>
        <begin position="210"/>
        <end position="517"/>
    </location>
</feature>
<gene>
    <name evidence="3" type="ORF">GC106_50390</name>
</gene>
<evidence type="ECO:0000259" key="2">
    <source>
        <dbReference type="Pfam" id="PF13200"/>
    </source>
</evidence>